<dbReference type="PANTHER" id="PTHR33116:SF84">
    <property type="entry name" value="RNA-DIRECTED DNA POLYMERASE"/>
    <property type="match status" value="1"/>
</dbReference>
<evidence type="ECO:0000313" key="3">
    <source>
        <dbReference type="Proteomes" id="UP001454036"/>
    </source>
</evidence>
<evidence type="ECO:0000313" key="2">
    <source>
        <dbReference type="EMBL" id="GAA0144212.1"/>
    </source>
</evidence>
<organism evidence="2 3">
    <name type="scientific">Lithospermum erythrorhizon</name>
    <name type="common">Purple gromwell</name>
    <name type="synonym">Lithospermum officinale var. erythrorhizon</name>
    <dbReference type="NCBI Taxonomy" id="34254"/>
    <lineage>
        <taxon>Eukaryota</taxon>
        <taxon>Viridiplantae</taxon>
        <taxon>Streptophyta</taxon>
        <taxon>Embryophyta</taxon>
        <taxon>Tracheophyta</taxon>
        <taxon>Spermatophyta</taxon>
        <taxon>Magnoliopsida</taxon>
        <taxon>eudicotyledons</taxon>
        <taxon>Gunneridae</taxon>
        <taxon>Pentapetalae</taxon>
        <taxon>asterids</taxon>
        <taxon>lamiids</taxon>
        <taxon>Boraginales</taxon>
        <taxon>Boraginaceae</taxon>
        <taxon>Boraginoideae</taxon>
        <taxon>Lithospermeae</taxon>
        <taxon>Lithospermum</taxon>
    </lineage>
</organism>
<name>A0AAV3NZC9_LITER</name>
<comment type="caution">
    <text evidence="2">The sequence shown here is derived from an EMBL/GenBank/DDBJ whole genome shotgun (WGS) entry which is preliminary data.</text>
</comment>
<protein>
    <recommendedName>
        <fullName evidence="1">Reverse transcriptase zinc-binding domain-containing protein</fullName>
    </recommendedName>
</protein>
<dbReference type="PANTHER" id="PTHR33116">
    <property type="entry name" value="REVERSE TRANSCRIPTASE ZINC-BINDING DOMAIN-CONTAINING PROTEIN-RELATED-RELATED"/>
    <property type="match status" value="1"/>
</dbReference>
<dbReference type="EMBL" id="BAABME010000617">
    <property type="protein sequence ID" value="GAA0144212.1"/>
    <property type="molecule type" value="Genomic_DNA"/>
</dbReference>
<keyword evidence="3" id="KW-1185">Reference proteome</keyword>
<feature type="domain" description="Reverse transcriptase zinc-binding" evidence="1">
    <location>
        <begin position="181"/>
        <end position="232"/>
    </location>
</feature>
<gene>
    <name evidence="2" type="ORF">LIER_04717</name>
</gene>
<dbReference type="AlphaFoldDB" id="A0AAV3NZC9"/>
<proteinExistence type="predicted"/>
<dbReference type="Proteomes" id="UP001454036">
    <property type="component" value="Unassembled WGS sequence"/>
</dbReference>
<dbReference type="InterPro" id="IPR026960">
    <property type="entry name" value="RVT-Znf"/>
</dbReference>
<sequence length="242" mass="28310">MFADDMFVMFATNVKSITAANVKSITTIKGVLNMFGKIAGLSHNLEKSYFYVAGTPDEVFLAGECNGLIEKVTNRVKGWQLKKLSYVGRFQLITSVIQGVHVFWDSTMPILKKAGGLGLKDLYVWNRAFMILNLWKVCQKKDNLFKVEVNSFRRRFVELAKRTEVEDRMEWKHVGKMDIRTKDVYEAIMKKGESKLWNKLIWHKYCIPRQSVVVWFLLRGRLETKDRVAEWWLRGRVELVYD</sequence>
<evidence type="ECO:0000259" key="1">
    <source>
        <dbReference type="Pfam" id="PF13966"/>
    </source>
</evidence>
<reference evidence="2 3" key="1">
    <citation type="submission" date="2024-01" db="EMBL/GenBank/DDBJ databases">
        <title>The complete chloroplast genome sequence of Lithospermum erythrorhizon: insights into the phylogenetic relationship among Boraginaceae species and the maternal lineages of purple gromwells.</title>
        <authorList>
            <person name="Okada T."/>
            <person name="Watanabe K."/>
        </authorList>
    </citation>
    <scope>NUCLEOTIDE SEQUENCE [LARGE SCALE GENOMIC DNA]</scope>
</reference>
<dbReference type="Pfam" id="PF13966">
    <property type="entry name" value="zf-RVT"/>
    <property type="match status" value="1"/>
</dbReference>
<accession>A0AAV3NZC9</accession>